<evidence type="ECO:0000259" key="1">
    <source>
        <dbReference type="Pfam" id="PF13649"/>
    </source>
</evidence>
<organism evidence="2 4">
    <name type="scientific">Paenibacillus pabuli</name>
    <dbReference type="NCBI Taxonomy" id="1472"/>
    <lineage>
        <taxon>Bacteria</taxon>
        <taxon>Bacillati</taxon>
        <taxon>Bacillota</taxon>
        <taxon>Bacilli</taxon>
        <taxon>Bacillales</taxon>
        <taxon>Paenibacillaceae</taxon>
        <taxon>Paenibacillus</taxon>
    </lineage>
</organism>
<dbReference type="GO" id="GO:0008168">
    <property type="term" value="F:methyltransferase activity"/>
    <property type="evidence" value="ECO:0007669"/>
    <property type="project" value="UniProtKB-KW"/>
</dbReference>
<dbReference type="Pfam" id="PF13649">
    <property type="entry name" value="Methyltransf_25"/>
    <property type="match status" value="1"/>
</dbReference>
<dbReference type="RefSeq" id="WP_110000556.1">
    <property type="nucleotide sequence ID" value="NZ_QGTZ01000008.1"/>
</dbReference>
<comment type="caution">
    <text evidence="2">The sequence shown here is derived from an EMBL/GenBank/DDBJ whole genome shotgun (WGS) entry which is preliminary data.</text>
</comment>
<feature type="domain" description="Methyltransferase" evidence="1">
    <location>
        <begin position="42"/>
        <end position="138"/>
    </location>
</feature>
<sequence>MSFSYYGPLCTEVYNATKPVGHSLGGDIEFYRDYLKNCNGRILEAMSGSGRMLIPLLEAGLKVDGLDYSKDMLDSCRALCGKRGLPMPELFAADLETLDLPYRYEVIIIAAGSLLLIQDRQASIKALRNLYQHLEPGGRLVLDLFLPDVTNTTSHYSGTSTVQLPDGDTITMESKDIEVNMLQQYKVSLIRYEKWRHGTLIATELQQLELRWYGVEELRMILEQIGFIDVVVYADFDPNQAPSRSDQKFVFEATRGMPSEVGSLSGQSVNESTAP</sequence>
<dbReference type="InterPro" id="IPR041698">
    <property type="entry name" value="Methyltransf_25"/>
</dbReference>
<gene>
    <name evidence="3" type="ORF">DET54_103396</name>
    <name evidence="2" type="ORF">DET56_108319</name>
</gene>
<dbReference type="EMBL" id="QGTZ01000008">
    <property type="protein sequence ID" value="PWW38126.1"/>
    <property type="molecule type" value="Genomic_DNA"/>
</dbReference>
<dbReference type="Proteomes" id="UP000247078">
    <property type="component" value="Unassembled WGS sequence"/>
</dbReference>
<keyword evidence="5" id="KW-1185">Reference proteome</keyword>
<dbReference type="GO" id="GO:0032259">
    <property type="term" value="P:methylation"/>
    <property type="evidence" value="ECO:0007669"/>
    <property type="project" value="UniProtKB-KW"/>
</dbReference>
<name>A0A855XVH3_9BACL</name>
<dbReference type="OrthoDB" id="9804312at2"/>
<dbReference type="EMBL" id="QLLI01000003">
    <property type="protein sequence ID" value="RAI99257.1"/>
    <property type="molecule type" value="Genomic_DNA"/>
</dbReference>
<dbReference type="AlphaFoldDB" id="A0A855XVH3"/>
<dbReference type="CDD" id="cd02440">
    <property type="entry name" value="AdoMet_MTases"/>
    <property type="match status" value="1"/>
</dbReference>
<dbReference type="PANTHER" id="PTHR43591">
    <property type="entry name" value="METHYLTRANSFERASE"/>
    <property type="match status" value="1"/>
</dbReference>
<protein>
    <submittedName>
        <fullName evidence="2">Ubiquinone/menaquinone biosynthesis C-methylase UbiE</fullName>
    </submittedName>
</protein>
<reference evidence="2 4" key="1">
    <citation type="submission" date="2018-05" db="EMBL/GenBank/DDBJ databases">
        <title>Freshwater and sediment microbial communities from various areas in North America, analyzing microbe dynamics in response to fracking.</title>
        <authorList>
            <person name="Lamendella R."/>
        </authorList>
    </citation>
    <scope>NUCLEOTIDE SEQUENCE [LARGE SCALE GENOMIC DNA]</scope>
    <source>
        <strain evidence="2 4">DB-3</strain>
        <strain evidence="3 5">NG-13</strain>
    </source>
</reference>
<dbReference type="Gene3D" id="2.20.25.110">
    <property type="entry name" value="S-adenosyl-L-methionine-dependent methyltransferases"/>
    <property type="match status" value="1"/>
</dbReference>
<evidence type="ECO:0000313" key="2">
    <source>
        <dbReference type="EMBL" id="PWW38126.1"/>
    </source>
</evidence>
<keyword evidence="2" id="KW-0830">Ubiquinone</keyword>
<accession>A0A855XVH3</accession>
<proteinExistence type="predicted"/>
<dbReference type="Proteomes" id="UP000248827">
    <property type="component" value="Unassembled WGS sequence"/>
</dbReference>
<keyword evidence="2" id="KW-0808">Transferase</keyword>
<evidence type="ECO:0000313" key="4">
    <source>
        <dbReference type="Proteomes" id="UP000247078"/>
    </source>
</evidence>
<dbReference type="InterPro" id="IPR029063">
    <property type="entry name" value="SAM-dependent_MTases_sf"/>
</dbReference>
<dbReference type="Gene3D" id="3.40.50.150">
    <property type="entry name" value="Vaccinia Virus protein VP39"/>
    <property type="match status" value="1"/>
</dbReference>
<keyword evidence="2" id="KW-0489">Methyltransferase</keyword>
<dbReference type="SUPFAM" id="SSF53335">
    <property type="entry name" value="S-adenosyl-L-methionine-dependent methyltransferases"/>
    <property type="match status" value="1"/>
</dbReference>
<evidence type="ECO:0000313" key="3">
    <source>
        <dbReference type="EMBL" id="RAI99257.1"/>
    </source>
</evidence>
<evidence type="ECO:0000313" key="5">
    <source>
        <dbReference type="Proteomes" id="UP000248827"/>
    </source>
</evidence>